<dbReference type="Proteomes" id="UP000607653">
    <property type="component" value="Unassembled WGS sequence"/>
</dbReference>
<gene>
    <name evidence="1" type="ORF">HUJ06_029552</name>
</gene>
<reference evidence="1 2" key="1">
    <citation type="journal article" date="2020" name="Mol. Biol. Evol.">
        <title>Distinct Expression and Methylation Patterns for Genes with Different Fates following a Single Whole-Genome Duplication in Flowering Plants.</title>
        <authorList>
            <person name="Shi T."/>
            <person name="Rahmani R.S."/>
            <person name="Gugger P.F."/>
            <person name="Wang M."/>
            <person name="Li H."/>
            <person name="Zhang Y."/>
            <person name="Li Z."/>
            <person name="Wang Q."/>
            <person name="Van de Peer Y."/>
            <person name="Marchal K."/>
            <person name="Chen J."/>
        </authorList>
    </citation>
    <scope>NUCLEOTIDE SEQUENCE [LARGE SCALE GENOMIC DNA]</scope>
    <source>
        <tissue evidence="1">Leaf</tissue>
    </source>
</reference>
<dbReference type="PANTHER" id="PTHR36058">
    <property type="entry name" value="NUCLEOPHOSMIN"/>
    <property type="match status" value="1"/>
</dbReference>
<evidence type="ECO:0000313" key="2">
    <source>
        <dbReference type="Proteomes" id="UP000607653"/>
    </source>
</evidence>
<accession>A0A822Y2F4</accession>
<comment type="caution">
    <text evidence="1">The sequence shown here is derived from an EMBL/GenBank/DDBJ whole genome shotgun (WGS) entry which is preliminary data.</text>
</comment>
<organism evidence="1 2">
    <name type="scientific">Nelumbo nucifera</name>
    <name type="common">Sacred lotus</name>
    <dbReference type="NCBI Taxonomy" id="4432"/>
    <lineage>
        <taxon>Eukaryota</taxon>
        <taxon>Viridiplantae</taxon>
        <taxon>Streptophyta</taxon>
        <taxon>Embryophyta</taxon>
        <taxon>Tracheophyta</taxon>
        <taxon>Spermatophyta</taxon>
        <taxon>Magnoliopsida</taxon>
        <taxon>Proteales</taxon>
        <taxon>Nelumbonaceae</taxon>
        <taxon>Nelumbo</taxon>
    </lineage>
</organism>
<sequence>MGYSDTDVAEYLFKAKPLIDALVKFLCNDLTKACAIEPPPVPKVLSAFDAGLFLLARPGYLAQAQEWLNLSKPKLSNPSYYRRPLYGDITHMALLVDAVGTLLVPSQPTAQIC</sequence>
<keyword evidence="2" id="KW-1185">Reference proteome</keyword>
<protein>
    <submittedName>
        <fullName evidence="1">Uncharacterized protein</fullName>
    </submittedName>
</protein>
<name>A0A822Y2F4_NELNU</name>
<evidence type="ECO:0000313" key="1">
    <source>
        <dbReference type="EMBL" id="DAD28084.1"/>
    </source>
</evidence>
<dbReference type="EMBL" id="DUZY01000002">
    <property type="protein sequence ID" value="DAD28084.1"/>
    <property type="molecule type" value="Genomic_DNA"/>
</dbReference>
<proteinExistence type="predicted"/>
<dbReference type="PANTHER" id="PTHR36058:SF1">
    <property type="entry name" value="NUCLEOPHOSMIN"/>
    <property type="match status" value="1"/>
</dbReference>
<dbReference type="AlphaFoldDB" id="A0A822Y2F4"/>